<comment type="caution">
    <text evidence="3">The sequence shown here is derived from an EMBL/GenBank/DDBJ whole genome shotgun (WGS) entry which is preliminary data.</text>
</comment>
<dbReference type="InterPro" id="IPR023577">
    <property type="entry name" value="CYTH_domain"/>
</dbReference>
<feature type="compositionally biased region" description="Low complexity" evidence="1">
    <location>
        <begin position="1"/>
        <end position="19"/>
    </location>
</feature>
<keyword evidence="4" id="KW-1185">Reference proteome</keyword>
<dbReference type="InterPro" id="IPR007899">
    <property type="entry name" value="CHAD_dom"/>
</dbReference>
<dbReference type="PROSITE" id="PS51708">
    <property type="entry name" value="CHAD"/>
    <property type="match status" value="1"/>
</dbReference>
<proteinExistence type="predicted"/>
<dbReference type="Pfam" id="PF01928">
    <property type="entry name" value="CYTH"/>
    <property type="match status" value="1"/>
</dbReference>
<dbReference type="Proteomes" id="UP000749040">
    <property type="component" value="Unassembled WGS sequence"/>
</dbReference>
<evidence type="ECO:0000259" key="2">
    <source>
        <dbReference type="PROSITE" id="PS51708"/>
    </source>
</evidence>
<dbReference type="CDD" id="cd07374">
    <property type="entry name" value="CYTH-like_Pase"/>
    <property type="match status" value="1"/>
</dbReference>
<organism evidence="3 4">
    <name type="scientific">Actinacidiphila acididurans</name>
    <dbReference type="NCBI Taxonomy" id="2784346"/>
    <lineage>
        <taxon>Bacteria</taxon>
        <taxon>Bacillati</taxon>
        <taxon>Actinomycetota</taxon>
        <taxon>Actinomycetes</taxon>
        <taxon>Kitasatosporales</taxon>
        <taxon>Streptomycetaceae</taxon>
        <taxon>Actinacidiphila</taxon>
    </lineage>
</organism>
<dbReference type="InterPro" id="IPR033469">
    <property type="entry name" value="CYTH-like_dom_sf"/>
</dbReference>
<dbReference type="SMART" id="SM01118">
    <property type="entry name" value="CYTH"/>
    <property type="match status" value="1"/>
</dbReference>
<dbReference type="InterPro" id="IPR038186">
    <property type="entry name" value="CHAD_dom_sf"/>
</dbReference>
<evidence type="ECO:0000313" key="4">
    <source>
        <dbReference type="Proteomes" id="UP000749040"/>
    </source>
</evidence>
<evidence type="ECO:0000313" key="3">
    <source>
        <dbReference type="EMBL" id="MBM9503411.1"/>
    </source>
</evidence>
<dbReference type="Pfam" id="PF05235">
    <property type="entry name" value="CHAD"/>
    <property type="match status" value="1"/>
</dbReference>
<gene>
    <name evidence="3" type="ORF">ITX44_02475</name>
</gene>
<reference evidence="3 4" key="1">
    <citation type="submission" date="2021-01" db="EMBL/GenBank/DDBJ databases">
        <title>Streptomyces acididurans sp. nov., isolated from a peat swamp forest soil.</title>
        <authorList>
            <person name="Chantavorakit T."/>
            <person name="Duangmal K."/>
        </authorList>
    </citation>
    <scope>NUCLEOTIDE SEQUENCE [LARGE SCALE GENOMIC DNA]</scope>
    <source>
        <strain evidence="3 4">KK5PA1</strain>
    </source>
</reference>
<feature type="domain" description="CHAD" evidence="2">
    <location>
        <begin position="267"/>
        <end position="552"/>
    </location>
</feature>
<dbReference type="Gene3D" id="1.40.20.10">
    <property type="entry name" value="CHAD domain"/>
    <property type="match status" value="1"/>
</dbReference>
<name>A0ABS2TLN7_9ACTN</name>
<dbReference type="SUPFAM" id="SSF55154">
    <property type="entry name" value="CYTH-like phosphatases"/>
    <property type="match status" value="1"/>
</dbReference>
<dbReference type="PANTHER" id="PTHR39339:SF1">
    <property type="entry name" value="CHAD DOMAIN-CONTAINING PROTEIN"/>
    <property type="match status" value="1"/>
</dbReference>
<dbReference type="RefSeq" id="WP_205355259.1">
    <property type="nucleotide sequence ID" value="NZ_JADKYB010000001.1"/>
</dbReference>
<dbReference type="EMBL" id="JADKYB010000001">
    <property type="protein sequence ID" value="MBM9503411.1"/>
    <property type="molecule type" value="Genomic_DNA"/>
</dbReference>
<dbReference type="Gene3D" id="2.40.320.10">
    <property type="entry name" value="Hypothetical Protein Pfu-838710-001"/>
    <property type="match status" value="1"/>
</dbReference>
<feature type="region of interest" description="Disordered" evidence="1">
    <location>
        <begin position="1"/>
        <end position="33"/>
    </location>
</feature>
<accession>A0ABS2TLN7</accession>
<dbReference type="PANTHER" id="PTHR39339">
    <property type="entry name" value="SLR1444 PROTEIN"/>
    <property type="match status" value="1"/>
</dbReference>
<sequence length="559" mass="60882">MTTTTTKSIGKTGKAAGKSGKAGKIGKTEQTEQIEKETTFEGTGTLDSGILRRLPAVDRVRAEPAEELDAVYYDTPDLRLLAHGCTLRRRTGGHDEGWHLKLPGEGADRTEIQVPLPAGPAGDVPGELLRRVKAYARGAPLTPVAHLRTHRGRHALLDGRGRRLAEVAEDRVAAQILGAERLHPGRRVPDGADPAGSGGTSTRLIHWSEVEIEADLGDDALLRSAARELAAHGWRPSPTQHKLGHALAPVLPADFAHPASGLRELRPGTAGHAVLTRLREQLGILLALDAAVRADEPDAVHRMRSTSRRLRNLLRSNRRVLDRTRTDPLAAELRRLTALLADSRDHEVLAERLHAQARDLRDPADPQLAATIRAQERVLHDEAQRAAVAALDSRRYAALLNALEDLSADPPLRPDRAGEPAIRHLRKAATRDRERLARRMAEAERAEPGPARDQALHAARKAARRARHTAESAVPFAGTRADRFRKRTKALQQLLGEHQDAVMARAALPTLAIGARAAGHDTFGYGRLHALQTHQAAEARAALPGTWKAASSRKLTRFR</sequence>
<evidence type="ECO:0000256" key="1">
    <source>
        <dbReference type="SAM" id="MobiDB-lite"/>
    </source>
</evidence>
<dbReference type="SMART" id="SM00880">
    <property type="entry name" value="CHAD"/>
    <property type="match status" value="1"/>
</dbReference>
<protein>
    <submittedName>
        <fullName evidence="3">CYTH and CHAD domain-containing protein</fullName>
    </submittedName>
</protein>